<feature type="compositionally biased region" description="Basic and acidic residues" evidence="1">
    <location>
        <begin position="72"/>
        <end position="86"/>
    </location>
</feature>
<sequence>MPIYEYRCENGHHFDVMQKMTDSPVTECQECGAPVQRVFHPVAVHFKGSGFYNTDYGTAKRNRQTAASADSGADKHDAKQAEKKSSDSSSSASTSSSTPAKSDT</sequence>
<dbReference type="InterPro" id="IPR013429">
    <property type="entry name" value="Regulatory_FmdB_Zinc_ribbon"/>
</dbReference>
<dbReference type="SMART" id="SM00834">
    <property type="entry name" value="CxxC_CXXC_SSSS"/>
    <property type="match status" value="1"/>
</dbReference>
<dbReference type="EMBL" id="JAPCID010000014">
    <property type="protein sequence ID" value="MDA0138178.1"/>
    <property type="molecule type" value="Genomic_DNA"/>
</dbReference>
<evidence type="ECO:0000313" key="3">
    <source>
        <dbReference type="EMBL" id="MDA0138178.1"/>
    </source>
</evidence>
<protein>
    <recommendedName>
        <fullName evidence="2">Putative regulatory protein FmdB zinc ribbon domain-containing protein</fullName>
    </recommendedName>
</protein>
<dbReference type="Proteomes" id="UP001147700">
    <property type="component" value="Unassembled WGS sequence"/>
</dbReference>
<proteinExistence type="predicted"/>
<comment type="caution">
    <text evidence="3">The sequence shown here is derived from an EMBL/GenBank/DDBJ whole genome shotgun (WGS) entry which is preliminary data.</text>
</comment>
<feature type="compositionally biased region" description="Low complexity" evidence="1">
    <location>
        <begin position="87"/>
        <end position="104"/>
    </location>
</feature>
<reference evidence="3" key="1">
    <citation type="submission" date="2022-10" db="EMBL/GenBank/DDBJ databases">
        <title>The WGS of Solirubrobacter sp. CPCC 204708.</title>
        <authorList>
            <person name="Jiang Z."/>
        </authorList>
    </citation>
    <scope>NUCLEOTIDE SEQUENCE</scope>
    <source>
        <strain evidence="3">CPCC 204708</strain>
    </source>
</reference>
<evidence type="ECO:0000256" key="1">
    <source>
        <dbReference type="SAM" id="MobiDB-lite"/>
    </source>
</evidence>
<dbReference type="RefSeq" id="WP_202956415.1">
    <property type="nucleotide sequence ID" value="NZ_JAPCID010000014.1"/>
</dbReference>
<gene>
    <name evidence="3" type="ORF">OJ962_11765</name>
</gene>
<dbReference type="PANTHER" id="PTHR34404:SF2">
    <property type="entry name" value="CONSERVED SERINE RICH PROTEIN"/>
    <property type="match status" value="1"/>
</dbReference>
<evidence type="ECO:0000313" key="4">
    <source>
        <dbReference type="Proteomes" id="UP001147700"/>
    </source>
</evidence>
<feature type="region of interest" description="Disordered" evidence="1">
    <location>
        <begin position="62"/>
        <end position="104"/>
    </location>
</feature>
<feature type="domain" description="Putative regulatory protein FmdB zinc ribbon" evidence="2">
    <location>
        <begin position="1"/>
        <end position="40"/>
    </location>
</feature>
<dbReference type="Pfam" id="PF09723">
    <property type="entry name" value="Zn_ribbon_8"/>
    <property type="match status" value="1"/>
</dbReference>
<accession>A0ABT4RI78</accession>
<dbReference type="NCBIfam" id="TIGR02605">
    <property type="entry name" value="CxxC_CxxC_SSSS"/>
    <property type="match status" value="1"/>
</dbReference>
<name>A0ABT4RI78_9ACTN</name>
<keyword evidence="4" id="KW-1185">Reference proteome</keyword>
<evidence type="ECO:0000259" key="2">
    <source>
        <dbReference type="SMART" id="SM00834"/>
    </source>
</evidence>
<organism evidence="3 4">
    <name type="scientific">Solirubrobacter deserti</name>
    <dbReference type="NCBI Taxonomy" id="2282478"/>
    <lineage>
        <taxon>Bacteria</taxon>
        <taxon>Bacillati</taxon>
        <taxon>Actinomycetota</taxon>
        <taxon>Thermoleophilia</taxon>
        <taxon>Solirubrobacterales</taxon>
        <taxon>Solirubrobacteraceae</taxon>
        <taxon>Solirubrobacter</taxon>
    </lineage>
</organism>
<dbReference type="PANTHER" id="PTHR34404">
    <property type="entry name" value="REGULATORY PROTEIN, FMDB FAMILY"/>
    <property type="match status" value="1"/>
</dbReference>